<evidence type="ECO:0000313" key="2">
    <source>
        <dbReference type="Proteomes" id="UP000245119"/>
    </source>
</evidence>
<gene>
    <name evidence="1" type="ORF">C0Q70_16942</name>
</gene>
<organism evidence="1 2">
    <name type="scientific">Pomacea canaliculata</name>
    <name type="common">Golden apple snail</name>
    <dbReference type="NCBI Taxonomy" id="400727"/>
    <lineage>
        <taxon>Eukaryota</taxon>
        <taxon>Metazoa</taxon>
        <taxon>Spiralia</taxon>
        <taxon>Lophotrochozoa</taxon>
        <taxon>Mollusca</taxon>
        <taxon>Gastropoda</taxon>
        <taxon>Caenogastropoda</taxon>
        <taxon>Architaenioglossa</taxon>
        <taxon>Ampullarioidea</taxon>
        <taxon>Ampullariidae</taxon>
        <taxon>Pomacea</taxon>
    </lineage>
</organism>
<sequence length="107" mass="12188">MFLPKTSAHLPENVLGITGQVCGRCLDEDRSAVSARAVVCWLMLLSLLASNRLFITEVDSANVSEKSMKIKFVHCFTLYLTDALERLQREIRNRRARKLHGSEIKRN</sequence>
<evidence type="ECO:0000313" key="1">
    <source>
        <dbReference type="EMBL" id="PVD23669.1"/>
    </source>
</evidence>
<keyword evidence="2" id="KW-1185">Reference proteome</keyword>
<proteinExistence type="predicted"/>
<dbReference type="AlphaFoldDB" id="A0A2T7NR72"/>
<protein>
    <submittedName>
        <fullName evidence="1">Uncharacterized protein</fullName>
    </submittedName>
</protein>
<dbReference type="EMBL" id="PZQS01000010">
    <property type="protein sequence ID" value="PVD23669.1"/>
    <property type="molecule type" value="Genomic_DNA"/>
</dbReference>
<accession>A0A2T7NR72</accession>
<reference evidence="1 2" key="1">
    <citation type="submission" date="2018-04" db="EMBL/GenBank/DDBJ databases">
        <title>The genome of golden apple snail Pomacea canaliculata provides insight into stress tolerance and invasive adaptation.</title>
        <authorList>
            <person name="Liu C."/>
            <person name="Liu B."/>
            <person name="Ren Y."/>
            <person name="Zhang Y."/>
            <person name="Wang H."/>
            <person name="Li S."/>
            <person name="Jiang F."/>
            <person name="Yin L."/>
            <person name="Zhang G."/>
            <person name="Qian W."/>
            <person name="Fan W."/>
        </authorList>
    </citation>
    <scope>NUCLEOTIDE SEQUENCE [LARGE SCALE GENOMIC DNA]</scope>
    <source>
        <strain evidence="1">SZHN2017</strain>
        <tissue evidence="1">Muscle</tissue>
    </source>
</reference>
<name>A0A2T7NR72_POMCA</name>
<comment type="caution">
    <text evidence="1">The sequence shown here is derived from an EMBL/GenBank/DDBJ whole genome shotgun (WGS) entry which is preliminary data.</text>
</comment>
<dbReference type="Proteomes" id="UP000245119">
    <property type="component" value="Linkage Group LG10"/>
</dbReference>